<gene>
    <name evidence="1" type="ORF">lpari_03893</name>
</gene>
<accession>A0A1E5JLC0</accession>
<dbReference type="RefSeq" id="WP_058516915.1">
    <property type="nucleotide sequence ID" value="NZ_CAAAIE010000002.1"/>
</dbReference>
<name>A0A1E5JLC0_9GAMM</name>
<proteinExistence type="predicted"/>
<dbReference type="AlphaFoldDB" id="A0A1E5JLC0"/>
<keyword evidence="2" id="KW-1185">Reference proteome</keyword>
<evidence type="ECO:0000313" key="1">
    <source>
        <dbReference type="EMBL" id="OEH45123.1"/>
    </source>
</evidence>
<dbReference type="PATRIC" id="fig|45071.6.peg.1098"/>
<comment type="caution">
    <text evidence="1">The sequence shown here is derived from an EMBL/GenBank/DDBJ whole genome shotgun (WGS) entry which is preliminary data.</text>
</comment>
<reference evidence="1 2" key="1">
    <citation type="submission" date="2016-02" db="EMBL/GenBank/DDBJ databases">
        <title>Secondary metabolites in Legionella.</title>
        <authorList>
            <person name="Tobias N.J."/>
            <person name="Bode H.B."/>
        </authorList>
    </citation>
    <scope>NUCLEOTIDE SEQUENCE [LARGE SCALE GENOMIC DNA]</scope>
    <source>
        <strain evidence="1 2">DSM 19216</strain>
    </source>
</reference>
<organism evidence="1 2">
    <name type="scientific">Legionella parisiensis</name>
    <dbReference type="NCBI Taxonomy" id="45071"/>
    <lineage>
        <taxon>Bacteria</taxon>
        <taxon>Pseudomonadati</taxon>
        <taxon>Pseudomonadota</taxon>
        <taxon>Gammaproteobacteria</taxon>
        <taxon>Legionellales</taxon>
        <taxon>Legionellaceae</taxon>
        <taxon>Legionella</taxon>
    </lineage>
</organism>
<dbReference type="OrthoDB" id="5652501at2"/>
<dbReference type="Proteomes" id="UP000095229">
    <property type="component" value="Unassembled WGS sequence"/>
</dbReference>
<protein>
    <submittedName>
        <fullName evidence="1">Uncharacterized protein</fullName>
    </submittedName>
</protein>
<dbReference type="EMBL" id="LSOG01000108">
    <property type="protein sequence ID" value="OEH45123.1"/>
    <property type="molecule type" value="Genomic_DNA"/>
</dbReference>
<evidence type="ECO:0000313" key="2">
    <source>
        <dbReference type="Proteomes" id="UP000095229"/>
    </source>
</evidence>
<sequence>MSLSKEEISSNNFSWSNFLNWGTLYRGYNAGVALLVTYQYLTNPEAAFIEHVPDILIHAAEAIIPNQWSQIAIVANVGRASQAAYGFFSGNSTIPSVANVVDVGNHLLNTVHRLS</sequence>